<dbReference type="EMBL" id="BGZK01000092">
    <property type="protein sequence ID" value="GBP18029.1"/>
    <property type="molecule type" value="Genomic_DNA"/>
</dbReference>
<gene>
    <name evidence="2" type="ORF">EVAR_16975_1</name>
</gene>
<accession>A0A4C1TVI7</accession>
<dbReference type="Proteomes" id="UP000299102">
    <property type="component" value="Unassembled WGS sequence"/>
</dbReference>
<dbReference type="AlphaFoldDB" id="A0A4C1TVI7"/>
<dbReference type="Pfam" id="PF14529">
    <property type="entry name" value="Exo_endo_phos_2"/>
    <property type="match status" value="1"/>
</dbReference>
<organism evidence="2 3">
    <name type="scientific">Eumeta variegata</name>
    <name type="common">Bagworm moth</name>
    <name type="synonym">Eumeta japonica</name>
    <dbReference type="NCBI Taxonomy" id="151549"/>
    <lineage>
        <taxon>Eukaryota</taxon>
        <taxon>Metazoa</taxon>
        <taxon>Ecdysozoa</taxon>
        <taxon>Arthropoda</taxon>
        <taxon>Hexapoda</taxon>
        <taxon>Insecta</taxon>
        <taxon>Pterygota</taxon>
        <taxon>Neoptera</taxon>
        <taxon>Endopterygota</taxon>
        <taxon>Lepidoptera</taxon>
        <taxon>Glossata</taxon>
        <taxon>Ditrysia</taxon>
        <taxon>Tineoidea</taxon>
        <taxon>Psychidae</taxon>
        <taxon>Oiketicinae</taxon>
        <taxon>Eumeta</taxon>
    </lineage>
</organism>
<dbReference type="InterPro" id="IPR036691">
    <property type="entry name" value="Endo/exonu/phosph_ase_sf"/>
</dbReference>
<dbReference type="OrthoDB" id="7487383at2759"/>
<feature type="domain" description="Endonuclease/exonuclease/phosphatase" evidence="1">
    <location>
        <begin position="9"/>
        <end position="76"/>
    </location>
</feature>
<dbReference type="GO" id="GO:0003824">
    <property type="term" value="F:catalytic activity"/>
    <property type="evidence" value="ECO:0007669"/>
    <property type="project" value="InterPro"/>
</dbReference>
<sequence length="188" mass="21340">MTGHGVLILVLVYLPPKKKLLRSDLEILIVLKDAVILFGDLNSKSTNWKCNYSNRNGRKMVGLAEDLYFNIVTPLTPIHYPNDVNRSPDILYIALAKGIPSDMILTDDIDNATGVLTNHIRTVVDDSSRVFLANSGCKELSRDVSELIRQKNFALRRARKYPTCENRSHARAYQCRVKARMPEVRNNK</sequence>
<keyword evidence="3" id="KW-1185">Reference proteome</keyword>
<evidence type="ECO:0000259" key="1">
    <source>
        <dbReference type="Pfam" id="PF14529"/>
    </source>
</evidence>
<evidence type="ECO:0000313" key="3">
    <source>
        <dbReference type="Proteomes" id="UP000299102"/>
    </source>
</evidence>
<dbReference type="InterPro" id="IPR005135">
    <property type="entry name" value="Endo/exonuclease/phosphatase"/>
</dbReference>
<dbReference type="Gene3D" id="3.60.10.10">
    <property type="entry name" value="Endonuclease/exonuclease/phosphatase"/>
    <property type="match status" value="1"/>
</dbReference>
<name>A0A4C1TVI7_EUMVA</name>
<comment type="caution">
    <text evidence="2">The sequence shown here is derived from an EMBL/GenBank/DDBJ whole genome shotgun (WGS) entry which is preliminary data.</text>
</comment>
<reference evidence="2 3" key="1">
    <citation type="journal article" date="2019" name="Commun. Biol.">
        <title>The bagworm genome reveals a unique fibroin gene that provides high tensile strength.</title>
        <authorList>
            <person name="Kono N."/>
            <person name="Nakamura H."/>
            <person name="Ohtoshi R."/>
            <person name="Tomita M."/>
            <person name="Numata K."/>
            <person name="Arakawa K."/>
        </authorList>
    </citation>
    <scope>NUCLEOTIDE SEQUENCE [LARGE SCALE GENOMIC DNA]</scope>
</reference>
<protein>
    <recommendedName>
        <fullName evidence="1">Endonuclease/exonuclease/phosphatase domain-containing protein</fullName>
    </recommendedName>
</protein>
<dbReference type="SUPFAM" id="SSF56219">
    <property type="entry name" value="DNase I-like"/>
    <property type="match status" value="1"/>
</dbReference>
<evidence type="ECO:0000313" key="2">
    <source>
        <dbReference type="EMBL" id="GBP18029.1"/>
    </source>
</evidence>
<proteinExistence type="predicted"/>